<feature type="compositionally biased region" description="Low complexity" evidence="9">
    <location>
        <begin position="116"/>
        <end position="218"/>
    </location>
</feature>
<sequence>MRSHSFCFALLIGTTLANSGGYDPSTEANAAQGLEQPYLAVGNEAVQSTTSTDERSRSNGIRLNDLGSVAMAWDDAKSFDQDSYRGFEQDLTEHESLKDRLRRAFGEQDIDKRAVSTSSSQVTTTTTTKSASTSSPNQHSSSTYSFRDACSASASTSSRSIRSKSSSTIRASSSSRSSMATTTRSSSKDTTASTSKSSQTSSRTSITTTKTTSTARTSANVKAMASSTTCASRYRGSRTTISGTGTLPRPTTWVKRSGQQLTLNGKNFRMVGPNIYWLCNDENIPGVPKGYPTDKGRIREALAIAVAMGANSVRLTTCGVSVGSRYLLEPTRGRFDASAWDIHDYAIFAAGRYGLRVVLPLVDKLSRGLTHPQLGEAPLIFVMYISYSYYHGGKYTFLKWFGVSQSNFGAKFYTNKHVVAEFRNYVTTVMSRYNPYTKKAYKDDPTIMAWETGNELGGYIGREGYPPYAWTNSIAGLIKGLSPKSLVIDGTDGFYNYSTKAVAQGGRSKYVDIVTDHAYPRSYGLIKAEIPIAKKFKKNFLIGEMDWTGNNGGDDLAAYLKNVLSQLTMGLMVWSVFGHDAKCCNYVPHYDGYSIYYPNGNSAADQARVLAVSQFFYRATGRSVPGTLVGVACPQPVF</sequence>
<evidence type="ECO:0000256" key="2">
    <source>
        <dbReference type="ARBA" id="ARBA00004613"/>
    </source>
</evidence>
<reference evidence="13" key="1">
    <citation type="submission" date="2016-09" db="EMBL/GenBank/DDBJ databases">
        <authorList>
            <person name="Jeantristanb JTB J.-T."/>
            <person name="Ricardo R."/>
        </authorList>
    </citation>
    <scope>NUCLEOTIDE SEQUENCE [LARGE SCALE GENOMIC DNA]</scope>
</reference>
<evidence type="ECO:0000256" key="7">
    <source>
        <dbReference type="ARBA" id="ARBA00022801"/>
    </source>
</evidence>
<evidence type="ECO:0000313" key="12">
    <source>
        <dbReference type="EMBL" id="SCV74634.1"/>
    </source>
</evidence>
<comment type="similarity">
    <text evidence="3">Belongs to the glycosyl hydrolase 5 (cellulase A) family.</text>
</comment>
<evidence type="ECO:0000259" key="11">
    <source>
        <dbReference type="Pfam" id="PF26410"/>
    </source>
</evidence>
<evidence type="ECO:0000256" key="10">
    <source>
        <dbReference type="SAM" id="SignalP"/>
    </source>
</evidence>
<keyword evidence="8" id="KW-0326">Glycosidase</keyword>
<evidence type="ECO:0000256" key="1">
    <source>
        <dbReference type="ARBA" id="ARBA00001678"/>
    </source>
</evidence>
<comment type="catalytic activity">
    <reaction evidence="1">
        <text>Random hydrolysis of (1-&gt;4)-beta-D-mannosidic linkages in mannans, galactomannans and glucomannans.</text>
        <dbReference type="EC" id="3.2.1.78"/>
    </reaction>
</comment>
<evidence type="ECO:0000256" key="3">
    <source>
        <dbReference type="ARBA" id="ARBA00005641"/>
    </source>
</evidence>
<dbReference type="Pfam" id="PF26410">
    <property type="entry name" value="GH5_mannosidase"/>
    <property type="match status" value="1"/>
</dbReference>
<keyword evidence="7" id="KW-0378">Hydrolase</keyword>
<evidence type="ECO:0000256" key="4">
    <source>
        <dbReference type="ARBA" id="ARBA00012706"/>
    </source>
</evidence>
<proteinExistence type="inferred from homology"/>
<comment type="subcellular location">
    <subcellularLocation>
        <location evidence="2">Secreted</location>
    </subcellularLocation>
</comment>
<dbReference type="PANTHER" id="PTHR31451">
    <property type="match status" value="1"/>
</dbReference>
<feature type="domain" description="Glycoside hydrolase family 5" evidence="11">
    <location>
        <begin position="253"/>
        <end position="548"/>
    </location>
</feature>
<keyword evidence="6 10" id="KW-0732">Signal</keyword>
<feature type="signal peptide" evidence="10">
    <location>
        <begin position="1"/>
        <end position="17"/>
    </location>
</feature>
<dbReference type="SUPFAM" id="SSF51445">
    <property type="entry name" value="(Trans)glycosidases"/>
    <property type="match status" value="1"/>
</dbReference>
<dbReference type="Proteomes" id="UP000198372">
    <property type="component" value="Unassembled WGS sequence"/>
</dbReference>
<evidence type="ECO:0000256" key="9">
    <source>
        <dbReference type="SAM" id="MobiDB-lite"/>
    </source>
</evidence>
<dbReference type="InterPro" id="IPR017853">
    <property type="entry name" value="GH"/>
</dbReference>
<name>A0A238FS04_9BASI</name>
<dbReference type="OrthoDB" id="406631at2759"/>
<evidence type="ECO:0000256" key="5">
    <source>
        <dbReference type="ARBA" id="ARBA00022525"/>
    </source>
</evidence>
<dbReference type="Gene3D" id="3.20.20.80">
    <property type="entry name" value="Glycosidases"/>
    <property type="match status" value="1"/>
</dbReference>
<dbReference type="GO" id="GO:0016985">
    <property type="term" value="F:mannan endo-1,4-beta-mannosidase activity"/>
    <property type="evidence" value="ECO:0007669"/>
    <property type="project" value="UniProtKB-EC"/>
</dbReference>
<dbReference type="GO" id="GO:0005576">
    <property type="term" value="C:extracellular region"/>
    <property type="evidence" value="ECO:0007669"/>
    <property type="project" value="UniProtKB-SubCell"/>
</dbReference>
<dbReference type="PANTHER" id="PTHR31451:SF39">
    <property type="entry name" value="MANNAN ENDO-1,4-BETA-MANNOSIDASE 1"/>
    <property type="match status" value="1"/>
</dbReference>
<protein>
    <recommendedName>
        <fullName evidence="4">mannan endo-1,4-beta-mannosidase</fullName>
        <ecNumber evidence="4">3.2.1.78</ecNumber>
    </recommendedName>
</protein>
<keyword evidence="13" id="KW-1185">Reference proteome</keyword>
<feature type="chain" id="PRO_5012285779" description="mannan endo-1,4-beta-mannosidase" evidence="10">
    <location>
        <begin position="18"/>
        <end position="638"/>
    </location>
</feature>
<dbReference type="STRING" id="269621.A0A238FS04"/>
<evidence type="ECO:0000313" key="13">
    <source>
        <dbReference type="Proteomes" id="UP000198372"/>
    </source>
</evidence>
<dbReference type="InterPro" id="IPR045053">
    <property type="entry name" value="MAN-like"/>
</dbReference>
<dbReference type="EC" id="3.2.1.78" evidence="4"/>
<organism evidence="12 13">
    <name type="scientific">Microbotryum intermedium</name>
    <dbReference type="NCBI Taxonomy" id="269621"/>
    <lineage>
        <taxon>Eukaryota</taxon>
        <taxon>Fungi</taxon>
        <taxon>Dikarya</taxon>
        <taxon>Basidiomycota</taxon>
        <taxon>Pucciniomycotina</taxon>
        <taxon>Microbotryomycetes</taxon>
        <taxon>Microbotryales</taxon>
        <taxon>Microbotryaceae</taxon>
        <taxon>Microbotryum</taxon>
    </lineage>
</organism>
<keyword evidence="5" id="KW-0964">Secreted</keyword>
<gene>
    <name evidence="12" type="ORF">BQ2448_7663</name>
</gene>
<dbReference type="AlphaFoldDB" id="A0A238FS04"/>
<evidence type="ECO:0000256" key="6">
    <source>
        <dbReference type="ARBA" id="ARBA00022729"/>
    </source>
</evidence>
<feature type="region of interest" description="Disordered" evidence="9">
    <location>
        <begin position="112"/>
        <end position="220"/>
    </location>
</feature>
<accession>A0A238FS04</accession>
<dbReference type="EMBL" id="FMSP01000023">
    <property type="protein sequence ID" value="SCV74634.1"/>
    <property type="molecule type" value="Genomic_DNA"/>
</dbReference>
<dbReference type="InterPro" id="IPR001547">
    <property type="entry name" value="Glyco_hydro_5"/>
</dbReference>
<evidence type="ECO:0000256" key="8">
    <source>
        <dbReference type="ARBA" id="ARBA00023295"/>
    </source>
</evidence>